<dbReference type="Gene3D" id="3.40.50.970">
    <property type="match status" value="1"/>
</dbReference>
<dbReference type="SUPFAM" id="SSF52518">
    <property type="entry name" value="Thiamin diphosphate-binding fold (THDP-binding)"/>
    <property type="match status" value="1"/>
</dbReference>
<accession>A0A9D0YTA5</accession>
<organism evidence="5 6">
    <name type="scientific">Candidatus Enterenecus faecium</name>
    <dbReference type="NCBI Taxonomy" id="2840780"/>
    <lineage>
        <taxon>Bacteria</taxon>
        <taxon>Bacillati</taxon>
        <taxon>Bacillota</taxon>
        <taxon>Clostridia</taxon>
        <taxon>Eubacteriales</taxon>
        <taxon>Candidatus Enterenecus</taxon>
    </lineage>
</organism>
<dbReference type="EMBL" id="DVFO01000087">
    <property type="protein sequence ID" value="HIQ61508.1"/>
    <property type="molecule type" value="Genomic_DNA"/>
</dbReference>
<dbReference type="PANTHER" id="PTHR47514:SF1">
    <property type="entry name" value="TRANSKETOLASE N-TERMINAL SECTION-RELATED"/>
    <property type="match status" value="1"/>
</dbReference>
<feature type="domain" description="Transketolase N-terminal" evidence="4">
    <location>
        <begin position="24"/>
        <end position="268"/>
    </location>
</feature>
<dbReference type="Pfam" id="PF00456">
    <property type="entry name" value="Transketolase_N"/>
    <property type="match status" value="1"/>
</dbReference>
<keyword evidence="3" id="KW-0786">Thiamine pyrophosphate</keyword>
<dbReference type="Proteomes" id="UP000886879">
    <property type="component" value="Unassembled WGS sequence"/>
</dbReference>
<evidence type="ECO:0000313" key="6">
    <source>
        <dbReference type="Proteomes" id="UP000886879"/>
    </source>
</evidence>
<comment type="cofactor">
    <cofactor evidence="1">
        <name>thiamine diphosphate</name>
        <dbReference type="ChEBI" id="CHEBI:58937"/>
    </cofactor>
</comment>
<comment type="similarity">
    <text evidence="2">Belongs to the transketolase family.</text>
</comment>
<evidence type="ECO:0000256" key="2">
    <source>
        <dbReference type="ARBA" id="ARBA00007131"/>
    </source>
</evidence>
<dbReference type="InterPro" id="IPR005474">
    <property type="entry name" value="Transketolase_N"/>
</dbReference>
<gene>
    <name evidence="5" type="ORF">IAD31_07965</name>
</gene>
<name>A0A9D0YTA5_9FIRM</name>
<dbReference type="PANTHER" id="PTHR47514">
    <property type="entry name" value="TRANSKETOLASE N-TERMINAL SECTION-RELATED"/>
    <property type="match status" value="1"/>
</dbReference>
<comment type="caution">
    <text evidence="5">The sequence shown here is derived from an EMBL/GenBank/DDBJ whole genome shotgun (WGS) entry which is preliminary data.</text>
</comment>
<dbReference type="AlphaFoldDB" id="A0A9D0YTA5"/>
<evidence type="ECO:0000313" key="5">
    <source>
        <dbReference type="EMBL" id="HIQ61508.1"/>
    </source>
</evidence>
<protein>
    <submittedName>
        <fullName evidence="5">Transketolase</fullName>
    </submittedName>
</protein>
<dbReference type="InterPro" id="IPR029061">
    <property type="entry name" value="THDP-binding"/>
</dbReference>
<evidence type="ECO:0000256" key="1">
    <source>
        <dbReference type="ARBA" id="ARBA00001964"/>
    </source>
</evidence>
<evidence type="ECO:0000259" key="4">
    <source>
        <dbReference type="Pfam" id="PF00456"/>
    </source>
</evidence>
<proteinExistence type="inferred from homology"/>
<dbReference type="CDD" id="cd02012">
    <property type="entry name" value="TPP_TK"/>
    <property type="match status" value="1"/>
</dbReference>
<evidence type="ECO:0000256" key="3">
    <source>
        <dbReference type="ARBA" id="ARBA00023052"/>
    </source>
</evidence>
<reference evidence="5" key="1">
    <citation type="submission" date="2020-10" db="EMBL/GenBank/DDBJ databases">
        <authorList>
            <person name="Gilroy R."/>
        </authorList>
    </citation>
    <scope>NUCLEOTIDE SEQUENCE</scope>
    <source>
        <strain evidence="5">ChiGjej2B2-12916</strain>
    </source>
</reference>
<sequence>MTSAEEKSLKLTAVSVREGVLTGTHAAKAGHPGGSLSAADLFTYLYFKEMRIDPANPRWEDRDRFVLSKGHTAPGLYAALANRGYFPVEDLLTLRHIGSHLQGHPNMNLTPGIDMSTGSLGQGLSAAAGMAKGAKFLNKDINVYSLLGDGELAEGQIWEATMFAAHYKLDNLCIIVDINGLQIDGRTCDVMNTEPVDAKFAAFGCDVVKINGHDFQELETAFAKFHANHGTGKPTAILMTTTKGKGVSYMEDQAGWHGKAPNDEEYAQGMAELAAARAALEV</sequence>
<reference evidence="5" key="2">
    <citation type="journal article" date="2021" name="PeerJ">
        <title>Extensive microbial diversity within the chicken gut microbiome revealed by metagenomics and culture.</title>
        <authorList>
            <person name="Gilroy R."/>
            <person name="Ravi A."/>
            <person name="Getino M."/>
            <person name="Pursley I."/>
            <person name="Horton D.L."/>
            <person name="Alikhan N.F."/>
            <person name="Baker D."/>
            <person name="Gharbi K."/>
            <person name="Hall N."/>
            <person name="Watson M."/>
            <person name="Adriaenssens E.M."/>
            <person name="Foster-Nyarko E."/>
            <person name="Jarju S."/>
            <person name="Secka A."/>
            <person name="Antonio M."/>
            <person name="Oren A."/>
            <person name="Chaudhuri R.R."/>
            <person name="La Ragione R."/>
            <person name="Hildebrand F."/>
            <person name="Pallen M.J."/>
        </authorList>
    </citation>
    <scope>NUCLEOTIDE SEQUENCE</scope>
    <source>
        <strain evidence="5">ChiGjej2B2-12916</strain>
    </source>
</reference>